<name>A0A367R0B4_NOSPU</name>
<dbReference type="GO" id="GO:0016705">
    <property type="term" value="F:oxidoreductase activity, acting on paired donors, with incorporation or reduction of molecular oxygen"/>
    <property type="evidence" value="ECO:0007669"/>
    <property type="project" value="InterPro"/>
</dbReference>
<keyword evidence="3 4" id="KW-0408">Iron</keyword>
<keyword evidence="4" id="KW-0503">Monooxygenase</keyword>
<dbReference type="InterPro" id="IPR036396">
    <property type="entry name" value="Cyt_P450_sf"/>
</dbReference>
<dbReference type="PRINTS" id="PR00385">
    <property type="entry name" value="P450"/>
</dbReference>
<dbReference type="Proteomes" id="UP000252085">
    <property type="component" value="Unassembled WGS sequence"/>
</dbReference>
<keyword evidence="3 4" id="KW-0349">Heme</keyword>
<dbReference type="PANTHER" id="PTHR24305">
    <property type="entry name" value="CYTOCHROME P450"/>
    <property type="match status" value="1"/>
</dbReference>
<comment type="similarity">
    <text evidence="2 4">Belongs to the cytochrome P450 family.</text>
</comment>
<dbReference type="PROSITE" id="PS00086">
    <property type="entry name" value="CYTOCHROME_P450"/>
    <property type="match status" value="1"/>
</dbReference>
<dbReference type="EMBL" id="LXQE01000195">
    <property type="protein sequence ID" value="RCJ29887.1"/>
    <property type="molecule type" value="Genomic_DNA"/>
</dbReference>
<dbReference type="GO" id="GO:0004497">
    <property type="term" value="F:monooxygenase activity"/>
    <property type="evidence" value="ECO:0007669"/>
    <property type="project" value="UniProtKB-KW"/>
</dbReference>
<accession>A0A367R0B4</accession>
<organism evidence="5 6">
    <name type="scientific">Nostoc punctiforme NIES-2108</name>
    <dbReference type="NCBI Taxonomy" id="1356359"/>
    <lineage>
        <taxon>Bacteria</taxon>
        <taxon>Bacillati</taxon>
        <taxon>Cyanobacteriota</taxon>
        <taxon>Cyanophyceae</taxon>
        <taxon>Nostocales</taxon>
        <taxon>Nostocaceae</taxon>
        <taxon>Nostoc</taxon>
    </lineage>
</organism>
<comment type="caution">
    <text evidence="5">The sequence shown here is derived from an EMBL/GenBank/DDBJ whole genome shotgun (WGS) entry which is preliminary data.</text>
</comment>
<comment type="cofactor">
    <cofactor evidence="1 3">
        <name>heme</name>
        <dbReference type="ChEBI" id="CHEBI:30413"/>
    </cofactor>
</comment>
<dbReference type="GO" id="GO:0005506">
    <property type="term" value="F:iron ion binding"/>
    <property type="evidence" value="ECO:0007669"/>
    <property type="project" value="InterPro"/>
</dbReference>
<proteinExistence type="inferred from homology"/>
<dbReference type="CDD" id="cd11053">
    <property type="entry name" value="CYP110-like"/>
    <property type="match status" value="1"/>
</dbReference>
<gene>
    <name evidence="5" type="ORF">A6769_35150</name>
</gene>
<evidence type="ECO:0000256" key="4">
    <source>
        <dbReference type="RuleBase" id="RU000461"/>
    </source>
</evidence>
<dbReference type="Pfam" id="PF00067">
    <property type="entry name" value="p450"/>
    <property type="match status" value="1"/>
</dbReference>
<feature type="binding site" description="axial binding residue" evidence="3">
    <location>
        <position position="393"/>
    </location>
    <ligand>
        <name>heme</name>
        <dbReference type="ChEBI" id="CHEBI:30413"/>
    </ligand>
    <ligandPart>
        <name>Fe</name>
        <dbReference type="ChEBI" id="CHEBI:18248"/>
    </ligandPart>
</feature>
<dbReference type="InterPro" id="IPR017972">
    <property type="entry name" value="Cyt_P450_CS"/>
</dbReference>
<evidence type="ECO:0000256" key="1">
    <source>
        <dbReference type="ARBA" id="ARBA00001971"/>
    </source>
</evidence>
<evidence type="ECO:0000256" key="2">
    <source>
        <dbReference type="ARBA" id="ARBA00010617"/>
    </source>
</evidence>
<dbReference type="Gene3D" id="1.10.630.10">
    <property type="entry name" value="Cytochrome P450"/>
    <property type="match status" value="1"/>
</dbReference>
<evidence type="ECO:0000256" key="3">
    <source>
        <dbReference type="PIRSR" id="PIRSR602401-1"/>
    </source>
</evidence>
<keyword evidence="3 4" id="KW-0479">Metal-binding</keyword>
<evidence type="ECO:0000313" key="6">
    <source>
        <dbReference type="Proteomes" id="UP000252085"/>
    </source>
</evidence>
<dbReference type="PANTHER" id="PTHR24305:SF166">
    <property type="entry name" value="CYTOCHROME P450 12A4, MITOCHONDRIAL-RELATED"/>
    <property type="match status" value="1"/>
</dbReference>
<reference evidence="5 6" key="1">
    <citation type="submission" date="2016-04" db="EMBL/GenBank/DDBJ databases">
        <authorList>
            <person name="Evans L.H."/>
            <person name="Alamgir A."/>
            <person name="Owens N."/>
            <person name="Weber N.D."/>
            <person name="Virtaneva K."/>
            <person name="Barbian K."/>
            <person name="Babar A."/>
            <person name="Rosenke K."/>
        </authorList>
    </citation>
    <scope>NUCLEOTIDE SEQUENCE [LARGE SCALE GENOMIC DNA]</scope>
    <source>
        <strain evidence="5">NIES-2108</strain>
    </source>
</reference>
<dbReference type="PRINTS" id="PR00463">
    <property type="entry name" value="EP450I"/>
</dbReference>
<protein>
    <submittedName>
        <fullName evidence="5">Cytochrome P450</fullName>
    </submittedName>
</protein>
<sequence length="447" mass="51730">MYLPDGPKTSPLLQNIQFLLRPLETLDAWSEDYGSVFRLRGNELPALIYFSSPEAIQKIFTSSPEDISSIQNSDFVKLLLGQNSIIFLGNERHQHQRRMLLPPFHSERMRLYSQVICEITEEVISQLAPGKFFVVHSVMKEISLRVILNVVFGLQTGKYYNKLRQILNSLFELFDNPLSSIFMLLFSRFQNDWGIWNPQANLMHQIEQLDQVMYTLIAERTRQNNSPYKDILNMLMEAQDEFGKSMTDIELRDSLLTLIFAGYETTASAISWALYWSHYLPEVQKSLLSELNSFTFTKDKSEISRLPYLSAVCSETLRLYPIALNAFTRVVQKPMEIEGYQLEPQTIVNVSIYLAHQRKEVYPEPKRFNPERFLERQFSPYEYLPFGGGNRRCVGAALAQLEIKLVLATILSRLKLRLITTCPIKPIRRGILMVPPSNFEMVVTGMR</sequence>
<dbReference type="SUPFAM" id="SSF48264">
    <property type="entry name" value="Cytochrome P450"/>
    <property type="match status" value="1"/>
</dbReference>
<dbReference type="GO" id="GO:0020037">
    <property type="term" value="F:heme binding"/>
    <property type="evidence" value="ECO:0007669"/>
    <property type="project" value="InterPro"/>
</dbReference>
<dbReference type="InterPro" id="IPR050121">
    <property type="entry name" value="Cytochrome_P450_monoxygenase"/>
</dbReference>
<dbReference type="InterPro" id="IPR001128">
    <property type="entry name" value="Cyt_P450"/>
</dbReference>
<evidence type="ECO:0000313" key="5">
    <source>
        <dbReference type="EMBL" id="RCJ29887.1"/>
    </source>
</evidence>
<keyword evidence="4" id="KW-0560">Oxidoreductase</keyword>
<dbReference type="InterPro" id="IPR002401">
    <property type="entry name" value="Cyt_P450_E_grp-I"/>
</dbReference>
<dbReference type="AlphaFoldDB" id="A0A367R0B4"/>